<dbReference type="STRING" id="685588.A0A067SUH7"/>
<feature type="region of interest" description="Disordered" evidence="1">
    <location>
        <begin position="481"/>
        <end position="508"/>
    </location>
</feature>
<dbReference type="OrthoDB" id="3056903at2759"/>
<dbReference type="EMBL" id="KL142393">
    <property type="protein sequence ID" value="KDR71354.1"/>
    <property type="molecule type" value="Genomic_DNA"/>
</dbReference>
<evidence type="ECO:0000313" key="3">
    <source>
        <dbReference type="Proteomes" id="UP000027222"/>
    </source>
</evidence>
<proteinExistence type="predicted"/>
<organism evidence="2 3">
    <name type="scientific">Galerina marginata (strain CBS 339.88)</name>
    <dbReference type="NCBI Taxonomy" id="685588"/>
    <lineage>
        <taxon>Eukaryota</taxon>
        <taxon>Fungi</taxon>
        <taxon>Dikarya</taxon>
        <taxon>Basidiomycota</taxon>
        <taxon>Agaricomycotina</taxon>
        <taxon>Agaricomycetes</taxon>
        <taxon>Agaricomycetidae</taxon>
        <taxon>Agaricales</taxon>
        <taxon>Agaricineae</taxon>
        <taxon>Strophariaceae</taxon>
        <taxon>Galerina</taxon>
    </lineage>
</organism>
<evidence type="ECO:0000313" key="2">
    <source>
        <dbReference type="EMBL" id="KDR71354.1"/>
    </source>
</evidence>
<dbReference type="Gene3D" id="3.30.40.10">
    <property type="entry name" value="Zinc/RING finger domain, C3HC4 (zinc finger)"/>
    <property type="match status" value="1"/>
</dbReference>
<dbReference type="HOGENOM" id="CLU_004051_0_0_1"/>
<keyword evidence="3" id="KW-1185">Reference proteome</keyword>
<evidence type="ECO:0000256" key="1">
    <source>
        <dbReference type="SAM" id="MobiDB-lite"/>
    </source>
</evidence>
<dbReference type="Proteomes" id="UP000027222">
    <property type="component" value="Unassembled WGS sequence"/>
</dbReference>
<evidence type="ECO:0008006" key="4">
    <source>
        <dbReference type="Google" id="ProtNLM"/>
    </source>
</evidence>
<dbReference type="InterPro" id="IPR013083">
    <property type="entry name" value="Znf_RING/FYVE/PHD"/>
</dbReference>
<protein>
    <recommendedName>
        <fullName evidence="4">Zinc finger PHD-type domain-containing protein</fullName>
    </recommendedName>
</protein>
<gene>
    <name evidence="2" type="ORF">GALMADRAFT_214006</name>
</gene>
<name>A0A067SUH7_GALM3</name>
<sequence length="1376" mass="154174">MQEFIKYLFGYFEPPESEKSIKKPAAKVERAAKAVEELIPVHSKDGKLNNYIKFSIPLSNNCRASIAIYRAGARRGRAEKCENRPIYRRLPDGNYVPVTPAPSKPSLLPPPVKSATSDPITIGGGEWDGWPNGDFDRDLSWKDFEDTSNLRVHWAVRTNGGDRRGDEHAESWERGKKSSRRCLGIIECDNPTCSFIVRPHTSPQGVQKQLNEACKCGAVLKHQKCEVISYLWRWTGGVHYSNGGFHQHRRPTHLLHLSREEERRFSEIVKAHPNSGPLQLIVGVPGIEGPGESVADISDILLNAQRVSKERSKVKKGHVHGADALIASFSKFAKDHPNFVIHSNLGEQTVISVQTNFMRSQLLKDEPMDDPVNGMVNDGAHGWWKEQNSLLVVSSVYCPTLLCWVPEGALTRYGQAERWKMVKKLYGTTKTTRSGNPADNKRKKNDGRPPDTAKELLIPKSKKKQLTLKELILKKTPTPNLKVKKASSTAKDPKKSSSSMTPPPPAISLPLDAPGYPWHQNSCWLDVSLQLLYVALRVSFDEFSLIHEGLPETSVVHTVLSSLFQRYELDDGNKATSAVLRSQRDHLRKFLKRTKAIQSTTAFESLFTWFGHLIKQEDISQSYRPISAFEVVFVEIHHCTGSSKIGGSHVEITHIPYRRRLHQLGKLDYEKFEGDFGQYFADLISLDKTPSPATYCWRSKEAVPLCPGERTDIRYLVASLPFLLSFEVGDENIALQTFDGEPHKWDFPPTLLPSTEIDANSHGLIYDLVGLALINRWGNHFIARYASPDKSVIYTYDGNANKGVPVKEGSASFSTHMSGKNIKLPRNYHVYQVFYLLRGGAVAQDRFFQLQTAALSRQFGFQFSTNNLDKLFSMTYHDDEYTLLDDKKRTWLLNPSRSQTLEYISRGGPSEVSDDYLGIESEDESAAAKPDLLGTHLNPLKISSSPPQSLPDSEFELNCRCGIIGNGNILYRKEHGEAIQCNECREWSHIACQREGRASDLAADTSFVCDGCDPSHRLPVRAGERKSKRKVGRGALARVGEFWYPVRLIQRVKTNWRVQWWRENEFLSNEGPEKPGTFSVVDSGNIVDSLWNDRSRRRNIRLGKWKHANEIETSEDILADPSTIPFTEKVNTILSPFKRLLKSLLTCGPNDLKKETIPAKLWLESTKKPIHTTLIPYSGSLSIVERAEIANWRFLSVHILPMTSSPLRLELECWPSSLLAVDRACSQFGSDLVGLFEVQLPRLGVVGVMLCSNVDIGGDGSGDCHFCQPDLPEHRTFEVSLARLVFLDGFDTNLLQSTSVATSSGGVHVVAAKAGKYRQGGILGEAIEFLRLEIHNEFDTKRYEQVPQYGVDQVGNVPICTLFISVLAASGRAGPG</sequence>
<reference evidence="3" key="1">
    <citation type="journal article" date="2014" name="Proc. Natl. Acad. Sci. U.S.A.">
        <title>Extensive sampling of basidiomycete genomes demonstrates inadequacy of the white-rot/brown-rot paradigm for wood decay fungi.</title>
        <authorList>
            <person name="Riley R."/>
            <person name="Salamov A.A."/>
            <person name="Brown D.W."/>
            <person name="Nagy L.G."/>
            <person name="Floudas D."/>
            <person name="Held B.W."/>
            <person name="Levasseur A."/>
            <person name="Lombard V."/>
            <person name="Morin E."/>
            <person name="Otillar R."/>
            <person name="Lindquist E.A."/>
            <person name="Sun H."/>
            <person name="LaButti K.M."/>
            <person name="Schmutz J."/>
            <person name="Jabbour D."/>
            <person name="Luo H."/>
            <person name="Baker S.E."/>
            <person name="Pisabarro A.G."/>
            <person name="Walton J.D."/>
            <person name="Blanchette R.A."/>
            <person name="Henrissat B."/>
            <person name="Martin F."/>
            <person name="Cullen D."/>
            <person name="Hibbett D.S."/>
            <person name="Grigoriev I.V."/>
        </authorList>
    </citation>
    <scope>NUCLEOTIDE SEQUENCE [LARGE SCALE GENOMIC DNA]</scope>
    <source>
        <strain evidence="3">CBS 339.88</strain>
    </source>
</reference>
<accession>A0A067SUH7</accession>
<dbReference type="InterPro" id="IPR011011">
    <property type="entry name" value="Znf_FYVE_PHD"/>
</dbReference>
<feature type="compositionally biased region" description="Polar residues" evidence="1">
    <location>
        <begin position="428"/>
        <end position="437"/>
    </location>
</feature>
<dbReference type="SUPFAM" id="SSF57903">
    <property type="entry name" value="FYVE/PHD zinc finger"/>
    <property type="match status" value="1"/>
</dbReference>
<feature type="region of interest" description="Disordered" evidence="1">
    <location>
        <begin position="428"/>
        <end position="459"/>
    </location>
</feature>